<keyword evidence="4" id="KW-0614">Plasmid</keyword>
<keyword evidence="4" id="KW-0378">Hydrolase</keyword>
<dbReference type="SUPFAM" id="SSF56300">
    <property type="entry name" value="Metallo-dependent phosphatases"/>
    <property type="match status" value="1"/>
</dbReference>
<dbReference type="InterPro" id="IPR004843">
    <property type="entry name" value="Calcineurin-like_PHP"/>
</dbReference>
<gene>
    <name evidence="4" type="ORF">Chro_5951</name>
</gene>
<dbReference type="InParanoid" id="K9U910"/>
<keyword evidence="1 2" id="KW-0732">Signal</keyword>
<dbReference type="PATRIC" id="fig|251229.3.peg.6947"/>
<feature type="chain" id="PRO_5003936450" evidence="2">
    <location>
        <begin position="20"/>
        <end position="314"/>
    </location>
</feature>
<protein>
    <submittedName>
        <fullName evidence="4">Alkaline phosphatase</fullName>
        <ecNumber evidence="4">3.1.3.1</ecNumber>
    </submittedName>
</protein>
<dbReference type="InterPro" id="IPR039331">
    <property type="entry name" value="PAPs-like"/>
</dbReference>
<proteinExistence type="predicted"/>
<dbReference type="OrthoDB" id="9809781at2"/>
<dbReference type="AlphaFoldDB" id="K9U910"/>
<dbReference type="InterPro" id="IPR024607">
    <property type="entry name" value="Sulfatase_CS"/>
</dbReference>
<dbReference type="PROSITE" id="PS00149">
    <property type="entry name" value="SULFATASE_2"/>
    <property type="match status" value="1"/>
</dbReference>
<feature type="signal peptide" evidence="2">
    <location>
        <begin position="1"/>
        <end position="19"/>
    </location>
</feature>
<accession>K9U910</accession>
<dbReference type="PANTHER" id="PTHR22953:SF153">
    <property type="entry name" value="PURPLE ACID PHOSPHATASE"/>
    <property type="match status" value="1"/>
</dbReference>
<dbReference type="Proteomes" id="UP000010384">
    <property type="component" value="Plasmid pCHRO.01"/>
</dbReference>
<evidence type="ECO:0000256" key="1">
    <source>
        <dbReference type="ARBA" id="ARBA00022729"/>
    </source>
</evidence>
<evidence type="ECO:0000256" key="2">
    <source>
        <dbReference type="SAM" id="SignalP"/>
    </source>
</evidence>
<evidence type="ECO:0000313" key="4">
    <source>
        <dbReference type="EMBL" id="AFY91285.1"/>
    </source>
</evidence>
<feature type="domain" description="Calcineurin-like phosphoesterase" evidence="3">
    <location>
        <begin position="78"/>
        <end position="233"/>
    </location>
</feature>
<name>K9U910_CHRTP</name>
<evidence type="ECO:0000259" key="3">
    <source>
        <dbReference type="Pfam" id="PF00149"/>
    </source>
</evidence>
<geneLocation type="plasmid" evidence="4 5">
    <name>pCHRO.01</name>
</geneLocation>
<dbReference type="Pfam" id="PF00149">
    <property type="entry name" value="Metallophos"/>
    <property type="match status" value="1"/>
</dbReference>
<dbReference type="Gene3D" id="3.60.21.10">
    <property type="match status" value="1"/>
</dbReference>
<organism evidence="4 5">
    <name type="scientific">Chroococcidiopsis thermalis (strain PCC 7203)</name>
    <dbReference type="NCBI Taxonomy" id="251229"/>
    <lineage>
        <taxon>Bacteria</taxon>
        <taxon>Bacillati</taxon>
        <taxon>Cyanobacteriota</taxon>
        <taxon>Cyanophyceae</taxon>
        <taxon>Chroococcidiopsidales</taxon>
        <taxon>Chroococcidiopsidaceae</taxon>
        <taxon>Chroococcidiopsis</taxon>
    </lineage>
</organism>
<evidence type="ECO:0000313" key="5">
    <source>
        <dbReference type="Proteomes" id="UP000010384"/>
    </source>
</evidence>
<dbReference type="InterPro" id="IPR029052">
    <property type="entry name" value="Metallo-depent_PP-like"/>
</dbReference>
<dbReference type="GO" id="GO:0004035">
    <property type="term" value="F:alkaline phosphatase activity"/>
    <property type="evidence" value="ECO:0007669"/>
    <property type="project" value="UniProtKB-EC"/>
</dbReference>
<keyword evidence="5" id="KW-1185">Reference proteome</keyword>
<dbReference type="HOGENOM" id="CLU_039596_0_0_3"/>
<reference evidence="4 5" key="1">
    <citation type="submission" date="2012-06" db="EMBL/GenBank/DDBJ databases">
        <title>Finished plasmid 1 of genome of Chroococcidiopsis thermalis PCC 7203.</title>
        <authorList>
            <consortium name="US DOE Joint Genome Institute"/>
            <person name="Gugger M."/>
            <person name="Coursin T."/>
            <person name="Rippka R."/>
            <person name="Tandeau De Marsac N."/>
            <person name="Huntemann M."/>
            <person name="Wei C.-L."/>
            <person name="Han J."/>
            <person name="Detter J.C."/>
            <person name="Han C."/>
            <person name="Tapia R."/>
            <person name="Davenport K."/>
            <person name="Daligault H."/>
            <person name="Erkkila T."/>
            <person name="Gu W."/>
            <person name="Munk A.C.C."/>
            <person name="Teshima H."/>
            <person name="Xu Y."/>
            <person name="Chain P."/>
            <person name="Chen A."/>
            <person name="Krypides N."/>
            <person name="Mavromatis K."/>
            <person name="Markowitz V."/>
            <person name="Szeto E."/>
            <person name="Ivanova N."/>
            <person name="Mikhailova N."/>
            <person name="Ovchinnikova G."/>
            <person name="Pagani I."/>
            <person name="Pati A."/>
            <person name="Goodwin L."/>
            <person name="Peters L."/>
            <person name="Pitluck S."/>
            <person name="Woyke T."/>
            <person name="Kerfeld C."/>
        </authorList>
    </citation>
    <scope>NUCLEOTIDE SEQUENCE [LARGE SCALE GENOMIC DNA]</scope>
    <source>
        <strain evidence="4 5">PCC 7203</strain>
        <plasmid evidence="4 5">pCHRO.01</plasmid>
    </source>
</reference>
<dbReference type="PANTHER" id="PTHR22953">
    <property type="entry name" value="ACID PHOSPHATASE RELATED"/>
    <property type="match status" value="1"/>
</dbReference>
<dbReference type="RefSeq" id="WP_015163222.1">
    <property type="nucleotide sequence ID" value="NC_019699.1"/>
</dbReference>
<dbReference type="GO" id="GO:0003993">
    <property type="term" value="F:acid phosphatase activity"/>
    <property type="evidence" value="ECO:0007669"/>
    <property type="project" value="InterPro"/>
</dbReference>
<dbReference type="EMBL" id="CP003598">
    <property type="protein sequence ID" value="AFY91285.1"/>
    <property type="molecule type" value="Genomic_DNA"/>
</dbReference>
<dbReference type="KEGG" id="cthe:Chro_5951"/>
<sequence>MNIRFLAPVSLAISLSSFSYILATQSQEVKPAKASKDPIIAAAGDIACAPTSPNYNRGNGTADACHMKATSNLIVNADLAVVLPLGDIQYETGTASAFQQSYNPTWGRVKSITRPAVGNHEYATTGAKDYYSYFGAAAGDSSKGYYSYNIGKWHIIALNSNCSEVGGCGAGSPQEQWLQADLKAHPSACTLAYWHHPRFSSGKHGSDSNYDAFWQDLYASGAEIVLNGHDHDYERFAPQSPSAKVDEKRGIRQFVVGTGGKNHYRFVSNQPNSQVRNSDTYGVLKLTLHPQSYTWEFVPEAGKTFTDKGSDSCH</sequence>
<dbReference type="EC" id="3.1.3.1" evidence="4"/>